<dbReference type="PANTHER" id="PTHR48097">
    <property type="entry name" value="L-THREONINE ALDOLASE-RELATED"/>
    <property type="match status" value="1"/>
</dbReference>
<accession>A0ABX2NA01</accession>
<name>A0ABX2NA01_9FIRM</name>
<dbReference type="SUPFAM" id="SSF53383">
    <property type="entry name" value="PLP-dependent transferases"/>
    <property type="match status" value="1"/>
</dbReference>
<reference evidence="5 6" key="1">
    <citation type="submission" date="2020-06" db="EMBL/GenBank/DDBJ databases">
        <title>Anaerococcus sp. nov., isolated form swine feces.</title>
        <authorList>
            <person name="Yu S."/>
        </authorList>
    </citation>
    <scope>NUCLEOTIDE SEQUENCE [LARGE SCALE GENOMIC DNA]</scope>
    <source>
        <strain evidence="5 6">AGMB00486</strain>
    </source>
</reference>
<keyword evidence="3" id="KW-0663">Pyridoxal phosphate</keyword>
<proteinExistence type="inferred from homology"/>
<keyword evidence="6" id="KW-1185">Reference proteome</keyword>
<comment type="caution">
    <text evidence="5">The sequence shown here is derived from an EMBL/GenBank/DDBJ whole genome shotgun (WGS) entry which is preliminary data.</text>
</comment>
<gene>
    <name evidence="5" type="ORF">HV819_06025</name>
</gene>
<evidence type="ECO:0000313" key="5">
    <source>
        <dbReference type="EMBL" id="NVF11540.1"/>
    </source>
</evidence>
<dbReference type="InterPro" id="IPR015422">
    <property type="entry name" value="PyrdxlP-dep_Trfase_small"/>
</dbReference>
<feature type="domain" description="Aromatic amino acid beta-eliminating lyase/threonine aldolase" evidence="4">
    <location>
        <begin position="58"/>
        <end position="293"/>
    </location>
</feature>
<organism evidence="5 6">
    <name type="scientific">Anaerococcus faecalis</name>
    <dbReference type="NCBI Taxonomy" id="2742993"/>
    <lineage>
        <taxon>Bacteria</taxon>
        <taxon>Bacillati</taxon>
        <taxon>Bacillota</taxon>
        <taxon>Tissierellia</taxon>
        <taxon>Tissierellales</taxon>
        <taxon>Peptoniphilaceae</taxon>
        <taxon>Anaerococcus</taxon>
    </lineage>
</organism>
<dbReference type="InterPro" id="IPR015421">
    <property type="entry name" value="PyrdxlP-dep_Trfase_major"/>
</dbReference>
<evidence type="ECO:0000256" key="2">
    <source>
        <dbReference type="ARBA" id="ARBA00006966"/>
    </source>
</evidence>
<evidence type="ECO:0000256" key="1">
    <source>
        <dbReference type="ARBA" id="ARBA00001933"/>
    </source>
</evidence>
<dbReference type="InterPro" id="IPR001597">
    <property type="entry name" value="ArAA_b-elim_lyase/Thr_aldolase"/>
</dbReference>
<dbReference type="Pfam" id="PF01212">
    <property type="entry name" value="Beta_elim_lyase"/>
    <property type="match status" value="1"/>
</dbReference>
<comment type="similarity">
    <text evidence="2">Belongs to the threonine aldolase family.</text>
</comment>
<keyword evidence="5" id="KW-0032">Aminotransferase</keyword>
<protein>
    <submittedName>
        <fullName evidence="5">Aminotransferase class I/II-fold pyridoxal phosphate-dependent enzyme</fullName>
    </submittedName>
</protein>
<dbReference type="Gene3D" id="3.40.640.10">
    <property type="entry name" value="Type I PLP-dependent aspartate aminotransferase-like (Major domain)"/>
    <property type="match status" value="1"/>
</dbReference>
<sequence>MISFINDYSEVAHPKVLENLALLSNEKNPGYSNDKHSKIATNLIKSKIDDNNAYVQILVIGTQTNLIAAAAFLRPHEALITVETGHVHDHEVGSIESTGHKCITVKGESGKITIDDLKRVCSDKYWGNAGILNIKPKMVYISQTTEVGTFYTKEELTQIRKFCDDYGLYLYCDGARLASALDCSDVTLKDLAKLCDAFYIGGTKNGALMGEAMVIINDKLKEDFFYIAKQRGGILSKGFLLGIQFETLMSNNLYEKIGEHQNKMANLLREGLKKLNIEIINESKTNQIFAIISNNILDKLRNKFAWETINTSDDSTEIRLVTSWSTKKEEVNSFINSISEYLENEVC</sequence>
<dbReference type="Gene3D" id="3.90.1150.10">
    <property type="entry name" value="Aspartate Aminotransferase, domain 1"/>
    <property type="match status" value="1"/>
</dbReference>
<comment type="cofactor">
    <cofactor evidence="1">
        <name>pyridoxal 5'-phosphate</name>
        <dbReference type="ChEBI" id="CHEBI:597326"/>
    </cofactor>
</comment>
<evidence type="ECO:0000313" key="6">
    <source>
        <dbReference type="Proteomes" id="UP000540919"/>
    </source>
</evidence>
<dbReference type="Proteomes" id="UP000540919">
    <property type="component" value="Unassembled WGS sequence"/>
</dbReference>
<keyword evidence="5" id="KW-0808">Transferase</keyword>
<dbReference type="InterPro" id="IPR015424">
    <property type="entry name" value="PyrdxlP-dep_Trfase"/>
</dbReference>
<evidence type="ECO:0000259" key="4">
    <source>
        <dbReference type="Pfam" id="PF01212"/>
    </source>
</evidence>
<dbReference type="GO" id="GO:0008483">
    <property type="term" value="F:transaminase activity"/>
    <property type="evidence" value="ECO:0007669"/>
    <property type="project" value="UniProtKB-KW"/>
</dbReference>
<dbReference type="RefSeq" id="WP_176269738.1">
    <property type="nucleotide sequence ID" value="NZ_JABVBA010000005.1"/>
</dbReference>
<dbReference type="PANTHER" id="PTHR48097:SF5">
    <property type="entry name" value="LOW SPECIFICITY L-THREONINE ALDOLASE"/>
    <property type="match status" value="1"/>
</dbReference>
<dbReference type="EMBL" id="JABVBA010000005">
    <property type="protein sequence ID" value="NVF11540.1"/>
    <property type="molecule type" value="Genomic_DNA"/>
</dbReference>
<evidence type="ECO:0000256" key="3">
    <source>
        <dbReference type="ARBA" id="ARBA00022898"/>
    </source>
</evidence>